<evidence type="ECO:0000256" key="3">
    <source>
        <dbReference type="ARBA" id="ARBA00004742"/>
    </source>
</evidence>
<evidence type="ECO:0000256" key="10">
    <source>
        <dbReference type="ARBA" id="ARBA00022777"/>
    </source>
</evidence>
<dbReference type="RefSeq" id="WP_282335370.1">
    <property type="nucleotide sequence ID" value="NZ_JASBRG010000007.1"/>
</dbReference>
<keyword evidence="9" id="KW-0547">Nucleotide-binding</keyword>
<dbReference type="PANTHER" id="PTHR43030">
    <property type="entry name" value="PHOSPHOENOLPYRUVATE SYNTHASE"/>
    <property type="match status" value="1"/>
</dbReference>
<proteinExistence type="inferred from homology"/>
<comment type="function">
    <text evidence="2">Catalyzes the phosphorylation of pyruvate to phosphoenolpyruvate.</text>
</comment>
<organism evidence="16 17">
    <name type="scientific">Pinibacter soli</name>
    <dbReference type="NCBI Taxonomy" id="3044211"/>
    <lineage>
        <taxon>Bacteria</taxon>
        <taxon>Pseudomonadati</taxon>
        <taxon>Bacteroidota</taxon>
        <taxon>Chitinophagia</taxon>
        <taxon>Chitinophagales</taxon>
        <taxon>Chitinophagaceae</taxon>
        <taxon>Pinibacter</taxon>
    </lineage>
</organism>
<evidence type="ECO:0000256" key="12">
    <source>
        <dbReference type="ARBA" id="ARBA00022842"/>
    </source>
</evidence>
<evidence type="ECO:0000256" key="4">
    <source>
        <dbReference type="ARBA" id="ARBA00007837"/>
    </source>
</evidence>
<keyword evidence="12" id="KW-0460">Magnesium</keyword>
<comment type="cofactor">
    <cofactor evidence="1">
        <name>Mg(2+)</name>
        <dbReference type="ChEBI" id="CHEBI:18420"/>
    </cofactor>
</comment>
<sequence>MVNSAYTRKLGDIHACDIISVGGKNAILGDMYSKLSPLGINVPDGFAVTSFAFEHFLTANVLHQRLHELMHQLDRETFSNLKEIGAAARAMILAGTIPYYMIVAIREAYDELCHSEGEQVSVAVRSSASAENLPLASFVGLHESFLNIDDADTLLDSIKKCFASLYTDRAIKYREDNHFTHAKLFFSVGVQKMVQSRCGASGMIIELDGTGDMLDVSAVKGFCKDIVKMTRPDHYLVFKPALELGKNPILRKRSGRKKEQPSQVDKEVFVAEPVLPEFPNYILTDDEIAMLAKWASIICEHYGKSMDIEWAKDGNTGKLYIVRARPRRQQVCNTIPIKKAVSW</sequence>
<evidence type="ECO:0000256" key="1">
    <source>
        <dbReference type="ARBA" id="ARBA00001946"/>
    </source>
</evidence>
<dbReference type="EC" id="2.7.9.2" evidence="5"/>
<feature type="domain" description="Pyruvate phosphate dikinase AMP/ATP-binding" evidence="15">
    <location>
        <begin position="20"/>
        <end position="330"/>
    </location>
</feature>
<dbReference type="Proteomes" id="UP001226434">
    <property type="component" value="Unassembled WGS sequence"/>
</dbReference>
<comment type="caution">
    <text evidence="16">The sequence shown here is derived from an EMBL/GenBank/DDBJ whole genome shotgun (WGS) entry which is preliminary data.</text>
</comment>
<evidence type="ECO:0000313" key="16">
    <source>
        <dbReference type="EMBL" id="MDI3321260.1"/>
    </source>
</evidence>
<reference evidence="16 17" key="1">
    <citation type="submission" date="2023-05" db="EMBL/GenBank/DDBJ databases">
        <title>Genome sequence of Pinibacter sp. MAH-24.</title>
        <authorList>
            <person name="Huq M.A."/>
        </authorList>
    </citation>
    <scope>NUCLEOTIDE SEQUENCE [LARGE SCALE GENOMIC DNA]</scope>
    <source>
        <strain evidence="16 17">MAH-24</strain>
    </source>
</reference>
<keyword evidence="11" id="KW-0067">ATP-binding</keyword>
<comment type="catalytic activity">
    <reaction evidence="14">
        <text>pyruvate + ATP + H2O = phosphoenolpyruvate + AMP + phosphate + 2 H(+)</text>
        <dbReference type="Rhea" id="RHEA:11364"/>
        <dbReference type="ChEBI" id="CHEBI:15361"/>
        <dbReference type="ChEBI" id="CHEBI:15377"/>
        <dbReference type="ChEBI" id="CHEBI:15378"/>
        <dbReference type="ChEBI" id="CHEBI:30616"/>
        <dbReference type="ChEBI" id="CHEBI:43474"/>
        <dbReference type="ChEBI" id="CHEBI:58702"/>
        <dbReference type="ChEBI" id="CHEBI:456215"/>
        <dbReference type="EC" id="2.7.9.2"/>
    </reaction>
</comment>
<protein>
    <recommendedName>
        <fullName evidence="6">Phosphoenolpyruvate synthase</fullName>
        <ecNumber evidence="5">2.7.9.2</ecNumber>
    </recommendedName>
    <alternativeName>
        <fullName evidence="13">Pyruvate, water dikinase</fullName>
    </alternativeName>
</protein>
<evidence type="ECO:0000256" key="9">
    <source>
        <dbReference type="ARBA" id="ARBA00022741"/>
    </source>
</evidence>
<keyword evidence="17" id="KW-1185">Reference proteome</keyword>
<accession>A0ABT6RFC9</accession>
<dbReference type="PANTHER" id="PTHR43030:SF1">
    <property type="entry name" value="PHOSPHOENOLPYRUVATE SYNTHASE"/>
    <property type="match status" value="1"/>
</dbReference>
<gene>
    <name evidence="16" type="ORF">QJ048_15805</name>
</gene>
<name>A0ABT6RFC9_9BACT</name>
<dbReference type="InterPro" id="IPR002192">
    <property type="entry name" value="PPDK_AMP/ATP-bd"/>
</dbReference>
<evidence type="ECO:0000259" key="15">
    <source>
        <dbReference type="Pfam" id="PF01326"/>
    </source>
</evidence>
<evidence type="ECO:0000313" key="17">
    <source>
        <dbReference type="Proteomes" id="UP001226434"/>
    </source>
</evidence>
<dbReference type="Pfam" id="PF01326">
    <property type="entry name" value="PPDK_N"/>
    <property type="match status" value="1"/>
</dbReference>
<evidence type="ECO:0000256" key="2">
    <source>
        <dbReference type="ARBA" id="ARBA00002988"/>
    </source>
</evidence>
<dbReference type="InterPro" id="IPR006319">
    <property type="entry name" value="PEP_synth"/>
</dbReference>
<keyword evidence="7" id="KW-0808">Transferase</keyword>
<dbReference type="EMBL" id="JASBRG010000007">
    <property type="protein sequence ID" value="MDI3321260.1"/>
    <property type="molecule type" value="Genomic_DNA"/>
</dbReference>
<evidence type="ECO:0000256" key="7">
    <source>
        <dbReference type="ARBA" id="ARBA00022679"/>
    </source>
</evidence>
<keyword evidence="8" id="KW-0479">Metal-binding</keyword>
<dbReference type="SUPFAM" id="SSF56059">
    <property type="entry name" value="Glutathione synthetase ATP-binding domain-like"/>
    <property type="match status" value="1"/>
</dbReference>
<dbReference type="InterPro" id="IPR013815">
    <property type="entry name" value="ATP_grasp_subdomain_1"/>
</dbReference>
<dbReference type="Gene3D" id="3.30.470.20">
    <property type="entry name" value="ATP-grasp fold, B domain"/>
    <property type="match status" value="1"/>
</dbReference>
<comment type="pathway">
    <text evidence="3">Carbohydrate biosynthesis; gluconeogenesis.</text>
</comment>
<evidence type="ECO:0000256" key="11">
    <source>
        <dbReference type="ARBA" id="ARBA00022840"/>
    </source>
</evidence>
<comment type="similarity">
    <text evidence="4">Belongs to the PEP-utilizing enzyme family.</text>
</comment>
<dbReference type="Gene3D" id="3.30.1490.20">
    <property type="entry name" value="ATP-grasp fold, A domain"/>
    <property type="match status" value="1"/>
</dbReference>
<evidence type="ECO:0000256" key="13">
    <source>
        <dbReference type="ARBA" id="ARBA00033470"/>
    </source>
</evidence>
<evidence type="ECO:0000256" key="5">
    <source>
        <dbReference type="ARBA" id="ARBA00011996"/>
    </source>
</evidence>
<keyword evidence="10" id="KW-0418">Kinase</keyword>
<evidence type="ECO:0000256" key="8">
    <source>
        <dbReference type="ARBA" id="ARBA00022723"/>
    </source>
</evidence>
<evidence type="ECO:0000256" key="14">
    <source>
        <dbReference type="ARBA" id="ARBA00047700"/>
    </source>
</evidence>
<evidence type="ECO:0000256" key="6">
    <source>
        <dbReference type="ARBA" id="ARBA00021623"/>
    </source>
</evidence>